<dbReference type="InterPro" id="IPR045340">
    <property type="entry name" value="DUF6533"/>
</dbReference>
<feature type="transmembrane region" description="Helical" evidence="1">
    <location>
        <begin position="166"/>
        <end position="191"/>
    </location>
</feature>
<keyword evidence="1" id="KW-0812">Transmembrane</keyword>
<sequence>MVAAEESFRALNYVLSSTITLMVYDWILSFSDEIKYIWAAAWSLPKVLYIVSRYYPVVYITVQCYVHNSTLTTSKRCSDYTWYHGFGGVICILPPVSAIFTLRVCALYRNTWKVMVFVWFLWIAETVGELVTTIRVTIGEHKGIITYGPGCLRISVGDPMLFLSELVAWTPALFGSLSLFILTLHRLRYLFPKYIFNFKANNPGVGENNRVLVSFVTDGTIYFFLVFVATLLSMASDLSSILVFFNEWWNPWFILIYSLSGSRLVLNLRRKAAKDSDSTTLVTSPGLQLEPLEYWRPSVNAKSMGEISN</sequence>
<evidence type="ECO:0000259" key="2">
    <source>
        <dbReference type="Pfam" id="PF20151"/>
    </source>
</evidence>
<dbReference type="OrthoDB" id="3349377at2759"/>
<dbReference type="OMA" id="NMAITIH"/>
<protein>
    <recommendedName>
        <fullName evidence="2">DUF6533 domain-containing protein</fullName>
    </recommendedName>
</protein>
<dbReference type="Pfam" id="PF20151">
    <property type="entry name" value="DUF6533"/>
    <property type="match status" value="1"/>
</dbReference>
<keyword evidence="1" id="KW-1133">Transmembrane helix</keyword>
<accession>A0A0D2MK24</accession>
<keyword evidence="4" id="KW-1185">Reference proteome</keyword>
<feature type="domain" description="DUF6533" evidence="2">
    <location>
        <begin position="13"/>
        <end position="57"/>
    </location>
</feature>
<feature type="transmembrane region" description="Helical" evidence="1">
    <location>
        <begin position="114"/>
        <end position="138"/>
    </location>
</feature>
<dbReference type="AlphaFoldDB" id="A0A0D2MK24"/>
<feature type="transmembrane region" description="Helical" evidence="1">
    <location>
        <begin position="248"/>
        <end position="266"/>
    </location>
</feature>
<evidence type="ECO:0000256" key="1">
    <source>
        <dbReference type="SAM" id="Phobius"/>
    </source>
</evidence>
<organism evidence="3 4">
    <name type="scientific">Hypholoma sublateritium (strain FD-334 SS-4)</name>
    <dbReference type="NCBI Taxonomy" id="945553"/>
    <lineage>
        <taxon>Eukaryota</taxon>
        <taxon>Fungi</taxon>
        <taxon>Dikarya</taxon>
        <taxon>Basidiomycota</taxon>
        <taxon>Agaricomycotina</taxon>
        <taxon>Agaricomycetes</taxon>
        <taxon>Agaricomycetidae</taxon>
        <taxon>Agaricales</taxon>
        <taxon>Agaricineae</taxon>
        <taxon>Strophariaceae</taxon>
        <taxon>Hypholoma</taxon>
    </lineage>
</organism>
<feature type="transmembrane region" description="Helical" evidence="1">
    <location>
        <begin position="82"/>
        <end position="102"/>
    </location>
</feature>
<keyword evidence="1" id="KW-0472">Membrane</keyword>
<name>A0A0D2MK24_HYPSF</name>
<gene>
    <name evidence="3" type="ORF">HYPSUDRAFT_86311</name>
</gene>
<proteinExistence type="predicted"/>
<evidence type="ECO:0000313" key="4">
    <source>
        <dbReference type="Proteomes" id="UP000054270"/>
    </source>
</evidence>
<evidence type="ECO:0000313" key="3">
    <source>
        <dbReference type="EMBL" id="KJA24043.1"/>
    </source>
</evidence>
<feature type="transmembrane region" description="Helical" evidence="1">
    <location>
        <begin position="211"/>
        <end position="236"/>
    </location>
</feature>
<reference evidence="4" key="1">
    <citation type="submission" date="2014-04" db="EMBL/GenBank/DDBJ databases">
        <title>Evolutionary Origins and Diversification of the Mycorrhizal Mutualists.</title>
        <authorList>
            <consortium name="DOE Joint Genome Institute"/>
            <consortium name="Mycorrhizal Genomics Consortium"/>
            <person name="Kohler A."/>
            <person name="Kuo A."/>
            <person name="Nagy L.G."/>
            <person name="Floudas D."/>
            <person name="Copeland A."/>
            <person name="Barry K.W."/>
            <person name="Cichocki N."/>
            <person name="Veneault-Fourrey C."/>
            <person name="LaButti K."/>
            <person name="Lindquist E.A."/>
            <person name="Lipzen A."/>
            <person name="Lundell T."/>
            <person name="Morin E."/>
            <person name="Murat C."/>
            <person name="Riley R."/>
            <person name="Ohm R."/>
            <person name="Sun H."/>
            <person name="Tunlid A."/>
            <person name="Henrissat B."/>
            <person name="Grigoriev I.V."/>
            <person name="Hibbett D.S."/>
            <person name="Martin F."/>
        </authorList>
    </citation>
    <scope>NUCLEOTIDE SEQUENCE [LARGE SCALE GENOMIC DNA]</scope>
    <source>
        <strain evidence="4">FD-334 SS-4</strain>
    </source>
</reference>
<dbReference type="EMBL" id="KN817539">
    <property type="protein sequence ID" value="KJA24043.1"/>
    <property type="molecule type" value="Genomic_DNA"/>
</dbReference>
<dbReference type="Proteomes" id="UP000054270">
    <property type="component" value="Unassembled WGS sequence"/>
</dbReference>